<accession>A0A3D8HEH8</accession>
<feature type="chain" id="PRO_5017601685" description="Right-handed parallel beta-helix repeat-containing protein" evidence="1">
    <location>
        <begin position="21"/>
        <end position="491"/>
    </location>
</feature>
<evidence type="ECO:0000256" key="1">
    <source>
        <dbReference type="SAM" id="SignalP"/>
    </source>
</evidence>
<dbReference type="AlphaFoldDB" id="A0A3D8HEH8"/>
<evidence type="ECO:0000313" key="4">
    <source>
        <dbReference type="Proteomes" id="UP000256321"/>
    </source>
</evidence>
<sequence>MKRLAAPLLILFLMVFNLLSCDGLDENYSTNPNHQLSFSADTLSFDTVFTTIGSATKEFMIYNRNDQPLMIGEIMLASGEETGFRINVDGRKGDHFQDVRIQAQDSLYVFVEVTVNPNASNQPLLIDDSVIFITNGIKQSVRLEAYGQNVNLYKNGITLTQDTHFTAERPYLIYDSLMIAPDVTLNIDPGCIFYMHDAAKIITYGTLLAKGTREQPILFRGDRLDFILDDVLPYDRTPSQWGGIFFRPESYNNIMDNVIVRNGKTGLTFEKSSPEESKLKLSNSQITNMGENLFSAINCNIEVSNTELTNAKDCVVVLIGGEYHFVHCTLANFMTLNKREQPCLTLTNNKIVDSQKETYPLKATFDNCIIDGSFSAGEKEHQGELNLSIDGIASFDYLFNHCVIKTSGSNNDQFKDVLFTKTSPSYRLKGGEKNKYRFDFRPDSATTLGVGKADIFITQQYPVDRYGVNRLTNDGPDIGAYEFVPKEEDEK</sequence>
<organism evidence="3 4">
    <name type="scientific">Parabacteroides acidifaciens</name>
    <dbReference type="NCBI Taxonomy" id="2290935"/>
    <lineage>
        <taxon>Bacteria</taxon>
        <taxon>Pseudomonadati</taxon>
        <taxon>Bacteroidota</taxon>
        <taxon>Bacteroidia</taxon>
        <taxon>Bacteroidales</taxon>
        <taxon>Tannerellaceae</taxon>
        <taxon>Parabacteroides</taxon>
    </lineage>
</organism>
<dbReference type="InterPro" id="IPR011050">
    <property type="entry name" value="Pectin_lyase_fold/virulence"/>
</dbReference>
<reference evidence="2 5" key="2">
    <citation type="submission" date="2020-08" db="EMBL/GenBank/DDBJ databases">
        <title>Genome public.</title>
        <authorList>
            <person name="Liu C."/>
            <person name="Sun Q."/>
        </authorList>
    </citation>
    <scope>NUCLEOTIDE SEQUENCE [LARGE SCALE GENOMIC DNA]</scope>
    <source>
        <strain evidence="2 5">426_9</strain>
    </source>
</reference>
<reference evidence="3 4" key="1">
    <citation type="submission" date="2018-07" db="EMBL/GenBank/DDBJ databases">
        <title>Parabacteroides acidifaciens nov. sp., isolated from human feces.</title>
        <authorList>
            <person name="Wang Y.J."/>
        </authorList>
    </citation>
    <scope>NUCLEOTIDE SEQUENCE [LARGE SCALE GENOMIC DNA]</scope>
    <source>
        <strain evidence="3 4">426-9</strain>
    </source>
</reference>
<feature type="signal peptide" evidence="1">
    <location>
        <begin position="1"/>
        <end position="20"/>
    </location>
</feature>
<dbReference type="Proteomes" id="UP000629596">
    <property type="component" value="Unassembled WGS sequence"/>
</dbReference>
<comment type="caution">
    <text evidence="3">The sequence shown here is derived from an EMBL/GenBank/DDBJ whole genome shotgun (WGS) entry which is preliminary data.</text>
</comment>
<evidence type="ECO:0008006" key="6">
    <source>
        <dbReference type="Google" id="ProtNLM"/>
    </source>
</evidence>
<evidence type="ECO:0000313" key="2">
    <source>
        <dbReference type="EMBL" id="MBC8602349.1"/>
    </source>
</evidence>
<dbReference type="EMBL" id="JACRTI010000026">
    <property type="protein sequence ID" value="MBC8602349.1"/>
    <property type="molecule type" value="Genomic_DNA"/>
</dbReference>
<evidence type="ECO:0000313" key="3">
    <source>
        <dbReference type="EMBL" id="RDU48967.1"/>
    </source>
</evidence>
<dbReference type="RefSeq" id="WP_115499854.1">
    <property type="nucleotide sequence ID" value="NZ_JACRTI010000026.1"/>
</dbReference>
<dbReference type="SUPFAM" id="SSF51126">
    <property type="entry name" value="Pectin lyase-like"/>
    <property type="match status" value="1"/>
</dbReference>
<name>A0A3D8HEH8_9BACT</name>
<evidence type="ECO:0000313" key="5">
    <source>
        <dbReference type="Proteomes" id="UP000629596"/>
    </source>
</evidence>
<dbReference type="EMBL" id="QREV01000026">
    <property type="protein sequence ID" value="RDU48967.1"/>
    <property type="molecule type" value="Genomic_DNA"/>
</dbReference>
<proteinExistence type="predicted"/>
<keyword evidence="5" id="KW-1185">Reference proteome</keyword>
<keyword evidence="1" id="KW-0732">Signal</keyword>
<protein>
    <recommendedName>
        <fullName evidence="6">Right-handed parallel beta-helix repeat-containing protein</fullName>
    </recommendedName>
</protein>
<gene>
    <name evidence="3" type="ORF">DWU89_11870</name>
    <name evidence="2" type="ORF">H8784_11565</name>
</gene>
<dbReference type="Proteomes" id="UP000256321">
    <property type="component" value="Unassembled WGS sequence"/>
</dbReference>